<keyword evidence="3" id="KW-0378">Hydrolase</keyword>
<keyword evidence="3" id="KW-0540">Nuclease</keyword>
<evidence type="ECO:0000313" key="4">
    <source>
        <dbReference type="Proteomes" id="UP000199012"/>
    </source>
</evidence>
<reference evidence="4" key="1">
    <citation type="submission" date="2016-10" db="EMBL/GenBank/DDBJ databases">
        <authorList>
            <person name="Varghese N."/>
            <person name="Submissions S."/>
        </authorList>
    </citation>
    <scope>NUCLEOTIDE SEQUENCE [LARGE SCALE GENOMIC DNA]</scope>
    <source>
        <strain evidence="4">CGMCC 4.6945</strain>
    </source>
</reference>
<gene>
    <name evidence="3" type="ORF">SAMN05421867_12153</name>
</gene>
<dbReference type="PANTHER" id="PTHR30547">
    <property type="entry name" value="UNCHARACTERIZED PROTEIN YHCG-RELATED"/>
    <property type="match status" value="1"/>
</dbReference>
<dbReference type="InterPro" id="IPR041527">
    <property type="entry name" value="YhcG_N"/>
</dbReference>
<dbReference type="GO" id="GO:0003676">
    <property type="term" value="F:nucleic acid binding"/>
    <property type="evidence" value="ECO:0007669"/>
    <property type="project" value="InterPro"/>
</dbReference>
<dbReference type="InterPro" id="IPR053148">
    <property type="entry name" value="PD-DEXK-like_domain"/>
</dbReference>
<name>A0A1I1AR46_9CELL</name>
<accession>A0A1I1AR46</accession>
<proteinExistence type="predicted"/>
<organism evidence="3 4">
    <name type="scientific">Cellulomonas marina</name>
    <dbReference type="NCBI Taxonomy" id="988821"/>
    <lineage>
        <taxon>Bacteria</taxon>
        <taxon>Bacillati</taxon>
        <taxon>Actinomycetota</taxon>
        <taxon>Actinomycetes</taxon>
        <taxon>Micrococcales</taxon>
        <taxon>Cellulomonadaceae</taxon>
        <taxon>Cellulomonas</taxon>
    </lineage>
</organism>
<dbReference type="InterPro" id="IPR009362">
    <property type="entry name" value="YhcG_C"/>
</dbReference>
<dbReference type="Proteomes" id="UP000199012">
    <property type="component" value="Unassembled WGS sequence"/>
</dbReference>
<evidence type="ECO:0000313" key="3">
    <source>
        <dbReference type="EMBL" id="SFB40387.1"/>
    </source>
</evidence>
<dbReference type="Pfam" id="PF06250">
    <property type="entry name" value="YhcG_C"/>
    <property type="match status" value="1"/>
</dbReference>
<evidence type="ECO:0000259" key="2">
    <source>
        <dbReference type="Pfam" id="PF17761"/>
    </source>
</evidence>
<dbReference type="AlphaFoldDB" id="A0A1I1AR46"/>
<keyword evidence="3" id="KW-0255">Endonuclease</keyword>
<sequence>MSESALERELRAAAELAEAAARVERDGEDERDVVDGYGELLAELKARVRATQFRAARAANTEVLRLYWSIGRDILVRQQAAGWGSKVVDRLAGDLKREFPDQRGWSRRNLLYMRKAAEVWPTEAEFVQHAAAQLPWTHVHVLLDRLGTREERDWYAAAAAEHGWTRGVLELQIRSGLRTALGAAPTNFTAALDSADSELAQQLVKDPYVFEHLALVKTLAERDVEQALMDRLQATMLELGSGMAFVGRQVRLTVPDDRTDAVSEFYLDLLFFHVEQLRYVVVELKVGDFEPAHLGQLGFYVAVVDDQYRRPEKHASTVGILLCTGKAGPVVRYSLASTAAPVAVADYQGLPADARAALPSAEQLREALDLDDLDPEP</sequence>
<dbReference type="PANTHER" id="PTHR30547:SF0">
    <property type="entry name" value="BLR8175 PROTEIN"/>
    <property type="match status" value="1"/>
</dbReference>
<keyword evidence="4" id="KW-1185">Reference proteome</keyword>
<dbReference type="Pfam" id="PF17761">
    <property type="entry name" value="DUF1016_N"/>
    <property type="match status" value="1"/>
</dbReference>
<dbReference type="Gene3D" id="3.40.1350.10">
    <property type="match status" value="1"/>
</dbReference>
<dbReference type="InterPro" id="IPR011856">
    <property type="entry name" value="tRNA_endonuc-like_dom_sf"/>
</dbReference>
<dbReference type="GO" id="GO:0004519">
    <property type="term" value="F:endonuclease activity"/>
    <property type="evidence" value="ECO:0007669"/>
    <property type="project" value="UniProtKB-KW"/>
</dbReference>
<dbReference type="EMBL" id="FOKA01000021">
    <property type="protein sequence ID" value="SFB40387.1"/>
    <property type="molecule type" value="Genomic_DNA"/>
</dbReference>
<feature type="domain" description="YhcG PDDEXK nuclease" evidence="1">
    <location>
        <begin position="201"/>
        <end position="350"/>
    </location>
</feature>
<feature type="domain" description="YhcG N-terminal" evidence="2">
    <location>
        <begin position="43"/>
        <end position="177"/>
    </location>
</feature>
<dbReference type="STRING" id="988821.SAMN05421867_12153"/>
<protein>
    <submittedName>
        <fullName evidence="3">Predicted nuclease of restriction endonuclease-like (RecB) superfamily, DUF1016 family</fullName>
    </submittedName>
</protein>
<evidence type="ECO:0000259" key="1">
    <source>
        <dbReference type="Pfam" id="PF06250"/>
    </source>
</evidence>